<dbReference type="Pfam" id="PF12142">
    <property type="entry name" value="PPO1_DWL"/>
    <property type="match status" value="1"/>
</dbReference>
<comment type="caution">
    <text evidence="12">The sequence shown here is derived from an EMBL/GenBank/DDBJ whole genome shotgun (WGS) entry which is preliminary data.</text>
</comment>
<keyword evidence="2 7" id="KW-0479">Metal-binding</keyword>
<organism evidence="12 13">
    <name type="scientific">Cinchona calisaya</name>
    <dbReference type="NCBI Taxonomy" id="153742"/>
    <lineage>
        <taxon>Eukaryota</taxon>
        <taxon>Viridiplantae</taxon>
        <taxon>Streptophyta</taxon>
        <taxon>Embryophyta</taxon>
        <taxon>Tracheophyta</taxon>
        <taxon>Spermatophyta</taxon>
        <taxon>Magnoliopsida</taxon>
        <taxon>eudicotyledons</taxon>
        <taxon>Gunneridae</taxon>
        <taxon>Pentapetalae</taxon>
        <taxon>asterids</taxon>
        <taxon>lamiids</taxon>
        <taxon>Gentianales</taxon>
        <taxon>Rubiaceae</taxon>
        <taxon>Cinchonoideae</taxon>
        <taxon>Cinchoneae</taxon>
        <taxon>Cinchona</taxon>
    </lineage>
</organism>
<dbReference type="InterPro" id="IPR050316">
    <property type="entry name" value="Tyrosinase/Hemocyanin"/>
</dbReference>
<evidence type="ECO:0000256" key="1">
    <source>
        <dbReference type="ARBA" id="ARBA00009928"/>
    </source>
</evidence>
<feature type="disulfide bond" evidence="8">
    <location>
        <begin position="74"/>
        <end position="136"/>
    </location>
</feature>
<keyword evidence="4" id="KW-0560">Oxidoreductase</keyword>
<dbReference type="PROSITE" id="PS00498">
    <property type="entry name" value="TYROSINASE_2"/>
    <property type="match status" value="1"/>
</dbReference>
<feature type="binding site" evidence="7">
    <location>
        <position position="156"/>
    </location>
    <ligand>
        <name>Cu cation</name>
        <dbReference type="ChEBI" id="CHEBI:23378"/>
        <label>A</label>
    </ligand>
</feature>
<dbReference type="PRINTS" id="PR00092">
    <property type="entry name" value="TYROSINASE"/>
</dbReference>
<feature type="domain" description="Tyrosinase copper-binding" evidence="10">
    <location>
        <begin position="156"/>
        <end position="173"/>
    </location>
</feature>
<dbReference type="Gene3D" id="1.10.1280.10">
    <property type="entry name" value="Di-copper center containing domain from catechol oxidase"/>
    <property type="match status" value="1"/>
</dbReference>
<feature type="binding site" evidence="7">
    <location>
        <position position="291"/>
    </location>
    <ligand>
        <name>Cu cation</name>
        <dbReference type="ChEBI" id="CHEBI:23378"/>
        <label>B</label>
    </ligand>
</feature>
<evidence type="ECO:0000259" key="11">
    <source>
        <dbReference type="PROSITE" id="PS00498"/>
    </source>
</evidence>
<evidence type="ECO:0000256" key="7">
    <source>
        <dbReference type="PIRSR" id="PIRSR000290-1"/>
    </source>
</evidence>
<proteinExistence type="inferred from homology"/>
<feature type="cross-link" description="2'-(S-cysteinyl)-histidine (Cys-His)" evidence="9">
    <location>
        <begin position="139"/>
        <end position="156"/>
    </location>
</feature>
<protein>
    <recommendedName>
        <fullName evidence="10 11">Tyrosinase copper-binding domain-containing protein</fullName>
    </recommendedName>
</protein>
<keyword evidence="13" id="KW-1185">Reference proteome</keyword>
<dbReference type="AlphaFoldDB" id="A0ABD2YRV5"/>
<dbReference type="SUPFAM" id="SSF48056">
    <property type="entry name" value="Di-copper centre-containing domain"/>
    <property type="match status" value="1"/>
</dbReference>
<keyword evidence="6 8" id="KW-1015">Disulfide bond</keyword>
<dbReference type="EMBL" id="JBJUIK010000012">
    <property type="protein sequence ID" value="KAL3508860.1"/>
    <property type="molecule type" value="Genomic_DNA"/>
</dbReference>
<keyword evidence="3" id="KW-0883">Thioether bond</keyword>
<feature type="binding site" evidence="7">
    <location>
        <position position="325"/>
    </location>
    <ligand>
        <name>Cu cation</name>
        <dbReference type="ChEBI" id="CHEBI:23378"/>
        <label>B</label>
    </ligand>
</feature>
<dbReference type="InterPro" id="IPR022740">
    <property type="entry name" value="Polyphenol_oxidase_C"/>
</dbReference>
<dbReference type="InterPro" id="IPR022739">
    <property type="entry name" value="Polyphenol_oxidase_cen"/>
</dbReference>
<dbReference type="PROSITE" id="PS00497">
    <property type="entry name" value="TYROSINASE_1"/>
    <property type="match status" value="1"/>
</dbReference>
<evidence type="ECO:0000313" key="12">
    <source>
        <dbReference type="EMBL" id="KAL3508860.1"/>
    </source>
</evidence>
<keyword evidence="5 7" id="KW-0186">Copper</keyword>
<feature type="binding site" evidence="7">
    <location>
        <position position="165"/>
    </location>
    <ligand>
        <name>Cu cation</name>
        <dbReference type="ChEBI" id="CHEBI:23378"/>
        <label>A</label>
    </ligand>
</feature>
<gene>
    <name evidence="12" type="ORF">ACH5RR_028261</name>
</gene>
<feature type="binding site" evidence="7">
    <location>
        <position position="295"/>
    </location>
    <ligand>
        <name>Cu cation</name>
        <dbReference type="ChEBI" id="CHEBI:23378"/>
        <label>B</label>
    </ligand>
</feature>
<dbReference type="Pfam" id="PF12143">
    <property type="entry name" value="PPO1_KFDV"/>
    <property type="match status" value="1"/>
</dbReference>
<evidence type="ECO:0000259" key="10">
    <source>
        <dbReference type="PROSITE" id="PS00497"/>
    </source>
</evidence>
<dbReference type="Pfam" id="PF00264">
    <property type="entry name" value="Tyrosinase"/>
    <property type="match status" value="1"/>
</dbReference>
<feature type="disulfide bond" evidence="8">
    <location>
        <begin position="60"/>
        <end position="75"/>
    </location>
</feature>
<evidence type="ECO:0000313" key="13">
    <source>
        <dbReference type="Proteomes" id="UP001630127"/>
    </source>
</evidence>
<dbReference type="InterPro" id="IPR008922">
    <property type="entry name" value="Di-copper_centre_dom_sf"/>
</dbReference>
<reference evidence="12 13" key="1">
    <citation type="submission" date="2024-11" db="EMBL/GenBank/DDBJ databases">
        <title>A near-complete genome assembly of Cinchona calisaya.</title>
        <authorList>
            <person name="Lian D.C."/>
            <person name="Zhao X.W."/>
            <person name="Wei L."/>
        </authorList>
    </citation>
    <scope>NUCLEOTIDE SEQUENCE [LARGE SCALE GENOMIC DNA]</scope>
    <source>
        <tissue evidence="12">Nenye</tissue>
    </source>
</reference>
<accession>A0ABD2YRV5</accession>
<dbReference type="GO" id="GO:0046872">
    <property type="term" value="F:metal ion binding"/>
    <property type="evidence" value="ECO:0007669"/>
    <property type="project" value="UniProtKB-KW"/>
</dbReference>
<dbReference type="PANTHER" id="PTHR11474">
    <property type="entry name" value="TYROSINASE FAMILY MEMBER"/>
    <property type="match status" value="1"/>
</dbReference>
<evidence type="ECO:0000256" key="4">
    <source>
        <dbReference type="ARBA" id="ARBA00023002"/>
    </source>
</evidence>
<evidence type="ECO:0000256" key="5">
    <source>
        <dbReference type="ARBA" id="ARBA00023008"/>
    </source>
</evidence>
<comment type="similarity">
    <text evidence="1">Belongs to the tyrosinase family.</text>
</comment>
<evidence type="ECO:0000256" key="2">
    <source>
        <dbReference type="ARBA" id="ARBA00022723"/>
    </source>
</evidence>
<dbReference type="PROSITE" id="PS51318">
    <property type="entry name" value="TAT"/>
    <property type="match status" value="1"/>
</dbReference>
<sequence>MADQHLPPGDAACSQNGKTLVGKIERRNLLLGMGGLYGATTLATNPLALAKPISPDFSECTTAKEPGGSTTINCCPPRSGTEITDFVASATQAYERKPAHDASETYIQQYSKAITKMKSLNLTDPRNFYQQANVHCVYCDEGYPQSGYPSQKIDVHNCWFFFPWHRMYLYFFERICKNLLDDDTFTLPFWQWDDPSGMVMPGLMYNDTTLSLYDCLRDPNHLPPTVIDLAFSRKDRMKPPIAPNIQVNYNLSTMYTQMITQSPTPQKFFGKPLRAGDEPDPGEGSIESMPHNGVHLWTGNPAQPNREDMGALYSGGRDPIFYAHHGNIDRMWYIYNNVLKGKNITDGDWLNSSFIFYNEEAKPVRVKIQDSLDITTLGYTYPDLTLEWKKYKPNPRRKGIALPPSPKVGDVFPTPLSKTISVLVDRPKKSRSKKEKDEAEETLEIQGIKFNKREFVKFDVYVNEDDPSLSGPDKTEFLGSFINLVHGHSMNATTNKEFALNKVLEELGADDSGKILVTLVPQSGDVTITGIQISYDTSKF</sequence>
<evidence type="ECO:0000256" key="9">
    <source>
        <dbReference type="PIRSR" id="PIRSR000290-3"/>
    </source>
</evidence>
<dbReference type="InterPro" id="IPR006311">
    <property type="entry name" value="TAT_signal"/>
</dbReference>
<feature type="binding site" evidence="7">
    <location>
        <position position="135"/>
    </location>
    <ligand>
        <name>Cu cation</name>
        <dbReference type="ChEBI" id="CHEBI:23378"/>
        <label>A</label>
    </ligand>
</feature>
<evidence type="ECO:0000256" key="3">
    <source>
        <dbReference type="ARBA" id="ARBA00022784"/>
    </source>
</evidence>
<dbReference type="PANTHER" id="PTHR11474:SF95">
    <property type="entry name" value="POLYPHENOL OXIDASE, CHLOROPLASTIC-LIKE"/>
    <property type="match status" value="1"/>
</dbReference>
<name>A0ABD2YRV5_9GENT</name>
<evidence type="ECO:0000256" key="6">
    <source>
        <dbReference type="ARBA" id="ARBA00023157"/>
    </source>
</evidence>
<dbReference type="PIRSF" id="PIRSF000290">
    <property type="entry name" value="PPO_plant"/>
    <property type="match status" value="1"/>
</dbReference>
<dbReference type="Proteomes" id="UP001630127">
    <property type="component" value="Unassembled WGS sequence"/>
</dbReference>
<dbReference type="GO" id="GO:0016491">
    <property type="term" value="F:oxidoreductase activity"/>
    <property type="evidence" value="ECO:0007669"/>
    <property type="project" value="UniProtKB-KW"/>
</dbReference>
<comment type="cofactor">
    <cofactor evidence="7">
        <name>Cu(2+)</name>
        <dbReference type="ChEBI" id="CHEBI:29036"/>
    </cofactor>
    <text evidence="7">Binds 2 copper ions per subunit.</text>
</comment>
<dbReference type="InterPro" id="IPR002227">
    <property type="entry name" value="Tyrosinase_Cu-bd"/>
</dbReference>
<evidence type="ECO:0000256" key="8">
    <source>
        <dbReference type="PIRSR" id="PIRSR000290-2"/>
    </source>
</evidence>
<dbReference type="InterPro" id="IPR016213">
    <property type="entry name" value="Polyphenol_oxidase"/>
</dbReference>
<feature type="domain" description="Tyrosinase copper-binding" evidence="11">
    <location>
        <begin position="318"/>
        <end position="329"/>
    </location>
</feature>